<protein>
    <submittedName>
        <fullName evidence="2">Uncharacterized protein</fullName>
    </submittedName>
</protein>
<accession>A0AAD4TKG5</accession>
<gene>
    <name evidence="2" type="ORF">MKW98_003007</name>
</gene>
<evidence type="ECO:0000313" key="2">
    <source>
        <dbReference type="EMBL" id="KAI3960508.1"/>
    </source>
</evidence>
<keyword evidence="3" id="KW-1185">Reference proteome</keyword>
<feature type="region of interest" description="Disordered" evidence="1">
    <location>
        <begin position="1"/>
        <end position="26"/>
    </location>
</feature>
<dbReference type="EMBL" id="JAJJMB010000931">
    <property type="protein sequence ID" value="KAI3960508.1"/>
    <property type="molecule type" value="Genomic_DNA"/>
</dbReference>
<sequence length="81" mass="8623">FFHSQKMNNAADLVPNQPADPQAGHEDDHVSVYDALQGDDYMTLKDLLGITGCLSYMGNGTSGKISFGLVLASEDCSSLQA</sequence>
<feature type="non-terminal residue" evidence="2">
    <location>
        <position position="81"/>
    </location>
</feature>
<proteinExistence type="predicted"/>
<organism evidence="2 3">
    <name type="scientific">Papaver atlanticum</name>
    <dbReference type="NCBI Taxonomy" id="357466"/>
    <lineage>
        <taxon>Eukaryota</taxon>
        <taxon>Viridiplantae</taxon>
        <taxon>Streptophyta</taxon>
        <taxon>Embryophyta</taxon>
        <taxon>Tracheophyta</taxon>
        <taxon>Spermatophyta</taxon>
        <taxon>Magnoliopsida</taxon>
        <taxon>Ranunculales</taxon>
        <taxon>Papaveraceae</taxon>
        <taxon>Papaveroideae</taxon>
        <taxon>Papaver</taxon>
    </lineage>
</organism>
<dbReference type="AlphaFoldDB" id="A0AAD4TKG5"/>
<evidence type="ECO:0000313" key="3">
    <source>
        <dbReference type="Proteomes" id="UP001202328"/>
    </source>
</evidence>
<name>A0AAD4TKG5_9MAGN</name>
<comment type="caution">
    <text evidence="2">The sequence shown here is derived from an EMBL/GenBank/DDBJ whole genome shotgun (WGS) entry which is preliminary data.</text>
</comment>
<reference evidence="2" key="1">
    <citation type="submission" date="2022-04" db="EMBL/GenBank/DDBJ databases">
        <title>A functionally conserved STORR gene fusion in Papaver species that diverged 16.8 million years ago.</title>
        <authorList>
            <person name="Catania T."/>
        </authorList>
    </citation>
    <scope>NUCLEOTIDE SEQUENCE</scope>
    <source>
        <strain evidence="2">S-188037</strain>
    </source>
</reference>
<dbReference type="Proteomes" id="UP001202328">
    <property type="component" value="Unassembled WGS sequence"/>
</dbReference>
<evidence type="ECO:0000256" key="1">
    <source>
        <dbReference type="SAM" id="MobiDB-lite"/>
    </source>
</evidence>